<dbReference type="EMBL" id="CP003378">
    <property type="protein sequence ID" value="AFZ70352.1"/>
    <property type="molecule type" value="Genomic_DNA"/>
</dbReference>
<keyword evidence="1" id="KW-0677">Repeat</keyword>
<dbReference type="InterPro" id="IPR051462">
    <property type="entry name" value="CBS_domain-containing"/>
</dbReference>
<dbReference type="InterPro" id="IPR046342">
    <property type="entry name" value="CBS_dom_sf"/>
</dbReference>
<dbReference type="RefSeq" id="WP_015232250.1">
    <property type="nucleotide sequence ID" value="NC_019791.1"/>
</dbReference>
<dbReference type="PANTHER" id="PTHR48108">
    <property type="entry name" value="CBS DOMAIN-CONTAINING PROTEIN CBSX2, CHLOROPLASTIC"/>
    <property type="match status" value="1"/>
</dbReference>
<evidence type="ECO:0000313" key="4">
    <source>
        <dbReference type="EMBL" id="AFZ70352.1"/>
    </source>
</evidence>
<dbReference type="GeneID" id="14211855"/>
<accession>L0AB30</accession>
<proteinExistence type="predicted"/>
<dbReference type="PANTHER" id="PTHR48108:SF33">
    <property type="entry name" value="METHYLATED PROTEIN MJ0556"/>
    <property type="match status" value="1"/>
</dbReference>
<feature type="domain" description="CBS" evidence="3">
    <location>
        <begin position="14"/>
        <end position="72"/>
    </location>
</feature>
<dbReference type="SMART" id="SM00116">
    <property type="entry name" value="CBS"/>
    <property type="match status" value="2"/>
</dbReference>
<evidence type="ECO:0000256" key="1">
    <source>
        <dbReference type="ARBA" id="ARBA00022737"/>
    </source>
</evidence>
<dbReference type="Proteomes" id="UP000010469">
    <property type="component" value="Chromosome"/>
</dbReference>
<gene>
    <name evidence="4" type="ordered locus">Calag_0595</name>
</gene>
<dbReference type="Gene3D" id="3.10.580.10">
    <property type="entry name" value="CBS-domain"/>
    <property type="match status" value="1"/>
</dbReference>
<keyword evidence="2" id="KW-0129">CBS domain</keyword>
<dbReference type="STRING" id="1056495.Calag_0595"/>
<reference evidence="5" key="1">
    <citation type="submission" date="2012-03" db="EMBL/GenBank/DDBJ databases">
        <title>Complete genome of Caldisphaera lagunensis DSM 15908.</title>
        <authorList>
            <person name="Lucas S."/>
            <person name="Copeland A."/>
            <person name="Lapidus A."/>
            <person name="Glavina del Rio T."/>
            <person name="Dalin E."/>
            <person name="Tice H."/>
            <person name="Bruce D."/>
            <person name="Goodwin L."/>
            <person name="Pitluck S."/>
            <person name="Peters L."/>
            <person name="Mikhailova N."/>
            <person name="Teshima H."/>
            <person name="Kyrpides N."/>
            <person name="Mavromatis K."/>
            <person name="Ivanova N."/>
            <person name="Brettin T."/>
            <person name="Detter J.C."/>
            <person name="Han C."/>
            <person name="Larimer F."/>
            <person name="Land M."/>
            <person name="Hauser L."/>
            <person name="Markowitz V."/>
            <person name="Cheng J.-F."/>
            <person name="Hugenholtz P."/>
            <person name="Woyke T."/>
            <person name="Wu D."/>
            <person name="Spring S."/>
            <person name="Schroeder M."/>
            <person name="Brambilla E."/>
            <person name="Klenk H.-P."/>
            <person name="Eisen J.A."/>
        </authorList>
    </citation>
    <scope>NUCLEOTIDE SEQUENCE [LARGE SCALE GENOMIC DNA]</scope>
    <source>
        <strain evidence="5">DSM 15908 / JCM 11604 / IC-154</strain>
    </source>
</reference>
<sequence>MSASVPKYLVRDVMRTPTVNILPTKSVSEIARLMIDRDVGSVLVVNEEGNLLGIITKTDIVREVVAKGLSPLNINASQIMTKNPYYAFEDVPLEEAASLMGSKGVGHLPILDSRTLKPIGMLSKRDILKLAPYYIDLVYQLKAEKIGK</sequence>
<dbReference type="SUPFAM" id="SSF54631">
    <property type="entry name" value="CBS-domain pair"/>
    <property type="match status" value="1"/>
</dbReference>
<organism evidence="4 5">
    <name type="scientific">Caldisphaera lagunensis (strain DSM 15908 / JCM 11604 / ANMR 0165 / IC-154)</name>
    <dbReference type="NCBI Taxonomy" id="1056495"/>
    <lineage>
        <taxon>Archaea</taxon>
        <taxon>Thermoproteota</taxon>
        <taxon>Thermoprotei</taxon>
        <taxon>Acidilobales</taxon>
        <taxon>Caldisphaeraceae</taxon>
        <taxon>Caldisphaera</taxon>
    </lineage>
</organism>
<keyword evidence="5" id="KW-1185">Reference proteome</keyword>
<dbReference type="KEGG" id="clg:Calag_0595"/>
<dbReference type="HOGENOM" id="CLU_040681_12_1_2"/>
<name>L0AB30_CALLD</name>
<feature type="domain" description="CBS" evidence="3">
    <location>
        <begin position="80"/>
        <end position="137"/>
    </location>
</feature>
<dbReference type="PROSITE" id="PS51371">
    <property type="entry name" value="CBS"/>
    <property type="match status" value="2"/>
</dbReference>
<dbReference type="Pfam" id="PF00571">
    <property type="entry name" value="CBS"/>
    <property type="match status" value="2"/>
</dbReference>
<dbReference type="InterPro" id="IPR000644">
    <property type="entry name" value="CBS_dom"/>
</dbReference>
<protein>
    <submittedName>
        <fullName evidence="4">Putative signal-transduction protein containing cAMP-binding and CBS domains</fullName>
    </submittedName>
</protein>
<evidence type="ECO:0000256" key="2">
    <source>
        <dbReference type="PROSITE-ProRule" id="PRU00703"/>
    </source>
</evidence>
<evidence type="ECO:0000313" key="5">
    <source>
        <dbReference type="Proteomes" id="UP000010469"/>
    </source>
</evidence>
<dbReference type="InParanoid" id="L0AB30"/>
<dbReference type="eggNOG" id="arCOG00606">
    <property type="taxonomic scope" value="Archaea"/>
</dbReference>
<evidence type="ECO:0000259" key="3">
    <source>
        <dbReference type="PROSITE" id="PS51371"/>
    </source>
</evidence>
<dbReference type="AlphaFoldDB" id="L0AB30"/>